<evidence type="ECO:0000313" key="2">
    <source>
        <dbReference type="EMBL" id="CAJ0807600.1"/>
    </source>
</evidence>
<evidence type="ECO:0000256" key="1">
    <source>
        <dbReference type="SAM" id="SignalP"/>
    </source>
</evidence>
<protein>
    <submittedName>
        <fullName evidence="2">Uncharacterized protein</fullName>
    </submittedName>
</protein>
<reference evidence="2" key="1">
    <citation type="submission" date="2023-07" db="EMBL/GenBank/DDBJ databases">
        <authorList>
            <person name="Peeters C."/>
        </authorList>
    </citation>
    <scope>NUCLEOTIDE SEQUENCE</scope>
    <source>
        <strain evidence="2">R-77560</strain>
    </source>
</reference>
<gene>
    <name evidence="2" type="ORF">R77560_04598</name>
</gene>
<proteinExistence type="predicted"/>
<sequence length="130" mass="13988">MNKNLKIALVLIVLFGSAAARAGVSDVLADIGRAGRSVLGNDGGPTSVLAPGIRLNVGDRIVRVYGYDKCPRDWMDRATGKPAEEGCVVLDKTVVSVMFEDTTKEQWTVKKDGDRTYLIRPNGVPVSQAQ</sequence>
<dbReference type="RefSeq" id="WP_212635706.1">
    <property type="nucleotide sequence ID" value="NZ_CATZAZ010000017.1"/>
</dbReference>
<name>A0AAD2F6D4_9RALS</name>
<dbReference type="EMBL" id="CATZAZ010000017">
    <property type="protein sequence ID" value="CAJ0807600.1"/>
    <property type="molecule type" value="Genomic_DNA"/>
</dbReference>
<dbReference type="AlphaFoldDB" id="A0AAD2F6D4"/>
<accession>A0AAD2F6D4</accession>
<dbReference type="Proteomes" id="UP001189756">
    <property type="component" value="Unassembled WGS sequence"/>
</dbReference>
<feature type="chain" id="PRO_5042276209" evidence="1">
    <location>
        <begin position="23"/>
        <end position="130"/>
    </location>
</feature>
<evidence type="ECO:0000313" key="3">
    <source>
        <dbReference type="Proteomes" id="UP001189756"/>
    </source>
</evidence>
<keyword evidence="1" id="KW-0732">Signal</keyword>
<comment type="caution">
    <text evidence="2">The sequence shown here is derived from an EMBL/GenBank/DDBJ whole genome shotgun (WGS) entry which is preliminary data.</text>
</comment>
<organism evidence="2 3">
    <name type="scientific">Ralstonia thomasii</name>
    <dbReference type="NCBI Taxonomy" id="3058596"/>
    <lineage>
        <taxon>Bacteria</taxon>
        <taxon>Pseudomonadati</taxon>
        <taxon>Pseudomonadota</taxon>
        <taxon>Betaproteobacteria</taxon>
        <taxon>Burkholderiales</taxon>
        <taxon>Burkholderiaceae</taxon>
        <taxon>Ralstonia</taxon>
    </lineage>
</organism>
<feature type="signal peptide" evidence="1">
    <location>
        <begin position="1"/>
        <end position="22"/>
    </location>
</feature>